<gene>
    <name evidence="5" type="primary">tktl2-2</name>
    <name evidence="5" type="ORF">HMPREF0908_1940</name>
</gene>
<dbReference type="CDD" id="cd02012">
    <property type="entry name" value="TPP_TK"/>
    <property type="match status" value="1"/>
</dbReference>
<reference evidence="5 6" key="1">
    <citation type="submission" date="2009-04" db="EMBL/GenBank/DDBJ databases">
        <authorList>
            <person name="Qin X."/>
            <person name="Bachman B."/>
            <person name="Battles P."/>
            <person name="Bell A."/>
            <person name="Bess C."/>
            <person name="Bickham C."/>
            <person name="Chaboub L."/>
            <person name="Chen D."/>
            <person name="Coyle M."/>
            <person name="Deiros D.R."/>
            <person name="Dinh H."/>
            <person name="Forbes L."/>
            <person name="Fowler G."/>
            <person name="Francisco L."/>
            <person name="Fu Q."/>
            <person name="Gubbala S."/>
            <person name="Hale W."/>
            <person name="Han Y."/>
            <person name="Hemphill L."/>
            <person name="Highlander S.K."/>
            <person name="Hirani K."/>
            <person name="Hogues M."/>
            <person name="Jackson L."/>
            <person name="Jakkamsetti A."/>
            <person name="Javaid M."/>
            <person name="Jiang H."/>
            <person name="Korchina V."/>
            <person name="Kovar C."/>
            <person name="Lara F."/>
            <person name="Lee S."/>
            <person name="Mata R."/>
            <person name="Mathew T."/>
            <person name="Moen C."/>
            <person name="Morales K."/>
            <person name="Munidasa M."/>
            <person name="Nazareth L."/>
            <person name="Ngo R."/>
            <person name="Nguyen L."/>
            <person name="Okwuonu G."/>
            <person name="Ongeri F."/>
            <person name="Patil S."/>
            <person name="Petrosino J."/>
            <person name="Pham C."/>
            <person name="Pham P."/>
            <person name="Pu L.-L."/>
            <person name="Puazo M."/>
            <person name="Raj R."/>
            <person name="Reid J."/>
            <person name="Rouhana J."/>
            <person name="Saada N."/>
            <person name="Shang Y."/>
            <person name="Simmons D."/>
            <person name="Thornton R."/>
            <person name="Warren J."/>
            <person name="Weissenberger G."/>
            <person name="Zhang J."/>
            <person name="Zhang L."/>
            <person name="Zhou C."/>
            <person name="Zhu D."/>
            <person name="Muzny D."/>
            <person name="Worley K."/>
            <person name="Gibbs R."/>
        </authorList>
    </citation>
    <scope>NUCLEOTIDE SEQUENCE [LARGE SCALE GENOMIC DNA]</scope>
    <source>
        <strain evidence="5 6">ATCC 43531</strain>
    </source>
</reference>
<comment type="similarity">
    <text evidence="2">Belongs to the transketolase family.</text>
</comment>
<organism evidence="5 6">
    <name type="scientific">Selenomonas flueggei ATCC 43531</name>
    <dbReference type="NCBI Taxonomy" id="638302"/>
    <lineage>
        <taxon>Bacteria</taxon>
        <taxon>Bacillati</taxon>
        <taxon>Bacillota</taxon>
        <taxon>Negativicutes</taxon>
        <taxon>Selenomonadales</taxon>
        <taxon>Selenomonadaceae</taxon>
        <taxon>Selenomonas</taxon>
    </lineage>
</organism>
<dbReference type="Pfam" id="PF00456">
    <property type="entry name" value="Transketolase_N"/>
    <property type="match status" value="1"/>
</dbReference>
<dbReference type="Gene3D" id="3.40.50.970">
    <property type="match status" value="1"/>
</dbReference>
<dbReference type="EMBL" id="ACLA01000033">
    <property type="protein sequence ID" value="EEQ47638.1"/>
    <property type="molecule type" value="Genomic_DNA"/>
</dbReference>
<evidence type="ECO:0000256" key="1">
    <source>
        <dbReference type="ARBA" id="ARBA00001964"/>
    </source>
</evidence>
<dbReference type="PANTHER" id="PTHR47514">
    <property type="entry name" value="TRANSKETOLASE N-TERMINAL SECTION-RELATED"/>
    <property type="match status" value="1"/>
</dbReference>
<comment type="cofactor">
    <cofactor evidence="1">
        <name>thiamine diphosphate</name>
        <dbReference type="ChEBI" id="CHEBI:58937"/>
    </cofactor>
</comment>
<evidence type="ECO:0000259" key="4">
    <source>
        <dbReference type="Pfam" id="PF00456"/>
    </source>
</evidence>
<keyword evidence="6" id="KW-1185">Reference proteome</keyword>
<evidence type="ECO:0000256" key="3">
    <source>
        <dbReference type="ARBA" id="ARBA00023052"/>
    </source>
</evidence>
<evidence type="ECO:0000313" key="5">
    <source>
        <dbReference type="EMBL" id="EEQ47638.1"/>
    </source>
</evidence>
<dbReference type="eggNOG" id="COG3959">
    <property type="taxonomic scope" value="Bacteria"/>
</dbReference>
<dbReference type="EC" id="2.2.1.1" evidence="5"/>
<accession>C4V640</accession>
<dbReference type="Proteomes" id="UP000005309">
    <property type="component" value="Unassembled WGS sequence"/>
</dbReference>
<name>C4V640_9FIRM</name>
<evidence type="ECO:0000256" key="2">
    <source>
        <dbReference type="ARBA" id="ARBA00007131"/>
    </source>
</evidence>
<feature type="domain" description="Transketolase N-terminal" evidence="4">
    <location>
        <begin position="23"/>
        <end position="261"/>
    </location>
</feature>
<protein>
    <submittedName>
        <fullName evidence="5">Transketolase, thiamine diphosphate binding domain protein</fullName>
        <ecNumber evidence="5">2.2.1.1</ecNumber>
    </submittedName>
</protein>
<dbReference type="RefSeq" id="WP_006691067.1">
    <property type="nucleotide sequence ID" value="NZ_GG694008.1"/>
</dbReference>
<dbReference type="SUPFAM" id="SSF52518">
    <property type="entry name" value="Thiamin diphosphate-binding fold (THDP-binding)"/>
    <property type="match status" value="1"/>
</dbReference>
<dbReference type="HOGENOM" id="CLU_009227_4_1_9"/>
<evidence type="ECO:0000313" key="6">
    <source>
        <dbReference type="Proteomes" id="UP000005309"/>
    </source>
</evidence>
<sequence length="274" mass="30341">MAMNLEKTAHELRLDILRMFYISGTGHMAPALSCVDIFTTLYFGGVIAWENRFSEERDRIVLSKGHACAALYAVLARAGYFPREELLTFYQRNTRLGGHPDIALPGIETATGALGHGICFATGTALAAKVDGRSYRTYVVMGDGESQEGSVWEAAAFAANQGLSNMTVVMDCNGLQASAYIEDISSIEPLKAKWESFGWTVLECSGHDFSELIQSFERAKATERPTMILARTIKGKGVSLAENNPAWHSRAPKGEEWDKICEEYRIRKEELTRL</sequence>
<dbReference type="PANTHER" id="PTHR47514:SF1">
    <property type="entry name" value="TRANSKETOLASE N-TERMINAL SECTION-RELATED"/>
    <property type="match status" value="1"/>
</dbReference>
<keyword evidence="5" id="KW-0808">Transferase</keyword>
<dbReference type="AlphaFoldDB" id="C4V640"/>
<dbReference type="GO" id="GO:0004802">
    <property type="term" value="F:transketolase activity"/>
    <property type="evidence" value="ECO:0007669"/>
    <property type="project" value="UniProtKB-EC"/>
</dbReference>
<proteinExistence type="inferred from homology"/>
<dbReference type="InterPro" id="IPR005474">
    <property type="entry name" value="Transketolase_N"/>
</dbReference>
<comment type="caution">
    <text evidence="5">The sequence shown here is derived from an EMBL/GenBank/DDBJ whole genome shotgun (WGS) entry which is preliminary data.</text>
</comment>
<dbReference type="InterPro" id="IPR029061">
    <property type="entry name" value="THDP-binding"/>
</dbReference>
<keyword evidence="3" id="KW-0786">Thiamine pyrophosphate</keyword>
<dbReference type="STRING" id="638302.HMPREF0908_1940"/>